<keyword evidence="5" id="KW-1003">Cell membrane</keyword>
<evidence type="ECO:0000256" key="5">
    <source>
        <dbReference type="ARBA" id="ARBA00022475"/>
    </source>
</evidence>
<keyword evidence="8" id="KW-0442">Lipid degradation</keyword>
<keyword evidence="7 16" id="KW-0812">Transmembrane</keyword>
<dbReference type="Pfam" id="PF03280">
    <property type="entry name" value="Lipase_chap"/>
    <property type="match status" value="1"/>
</dbReference>
<dbReference type="EMBL" id="NDXW01000001">
    <property type="protein sequence ID" value="RDH44791.1"/>
    <property type="molecule type" value="Genomic_DNA"/>
</dbReference>
<feature type="transmembrane region" description="Helical" evidence="16">
    <location>
        <begin position="9"/>
        <end position="30"/>
    </location>
</feature>
<dbReference type="InterPro" id="IPR004961">
    <property type="entry name" value="Lipase_chaperone"/>
</dbReference>
<keyword evidence="12" id="KW-0143">Chaperone</keyword>
<evidence type="ECO:0000256" key="16">
    <source>
        <dbReference type="SAM" id="Phobius"/>
    </source>
</evidence>
<reference evidence="17 18" key="1">
    <citation type="submission" date="2017-04" db="EMBL/GenBank/DDBJ databases">
        <title>Draft genome sequence of Zooshikella ganghwensis VG4 isolated from Red Sea sediments.</title>
        <authorList>
            <person name="Rehman Z."/>
            <person name="Alam I."/>
            <person name="Kamau A."/>
            <person name="Bajic V."/>
            <person name="Leiknes T."/>
        </authorList>
    </citation>
    <scope>NUCLEOTIDE SEQUENCE [LARGE SCALE GENOMIC DNA]</scope>
    <source>
        <strain evidence="17 18">VG4</strain>
    </source>
</reference>
<evidence type="ECO:0000256" key="12">
    <source>
        <dbReference type="ARBA" id="ARBA00023186"/>
    </source>
</evidence>
<evidence type="ECO:0000256" key="15">
    <source>
        <dbReference type="ARBA" id="ARBA00033028"/>
    </source>
</evidence>
<dbReference type="GO" id="GO:0016042">
    <property type="term" value="P:lipid catabolic process"/>
    <property type="evidence" value="ECO:0007669"/>
    <property type="project" value="UniProtKB-KW"/>
</dbReference>
<comment type="similarity">
    <text evidence="3">Belongs to the lipase chaperone family.</text>
</comment>
<gene>
    <name evidence="17" type="ORF">B9G39_15865</name>
</gene>
<evidence type="ECO:0000256" key="10">
    <source>
        <dbReference type="ARBA" id="ARBA00023098"/>
    </source>
</evidence>
<evidence type="ECO:0000256" key="8">
    <source>
        <dbReference type="ARBA" id="ARBA00022963"/>
    </source>
</evidence>
<evidence type="ECO:0000256" key="14">
    <source>
        <dbReference type="ARBA" id="ARBA00031542"/>
    </source>
</evidence>
<evidence type="ECO:0000256" key="13">
    <source>
        <dbReference type="ARBA" id="ARBA00030948"/>
    </source>
</evidence>
<evidence type="ECO:0000256" key="6">
    <source>
        <dbReference type="ARBA" id="ARBA00022519"/>
    </source>
</evidence>
<proteinExistence type="inferred from homology"/>
<protein>
    <recommendedName>
        <fullName evidence="4">Lipase chaperone</fullName>
    </recommendedName>
    <alternativeName>
        <fullName evidence="15">Lipase foldase</fullName>
    </alternativeName>
    <alternativeName>
        <fullName evidence="13">Lipase helper protein</fullName>
    </alternativeName>
    <alternativeName>
        <fullName evidence="14">Lipase modulator</fullName>
    </alternativeName>
</protein>
<organism evidence="17 18">
    <name type="scientific">Zooshikella ganghwensis</name>
    <dbReference type="NCBI Taxonomy" id="202772"/>
    <lineage>
        <taxon>Bacteria</taxon>
        <taxon>Pseudomonadati</taxon>
        <taxon>Pseudomonadota</taxon>
        <taxon>Gammaproteobacteria</taxon>
        <taxon>Oceanospirillales</taxon>
        <taxon>Zooshikellaceae</taxon>
        <taxon>Zooshikella</taxon>
    </lineage>
</organism>
<comment type="function">
    <text evidence="1">May be involved in the folding of the extracellular lipase during its passage through the periplasm.</text>
</comment>
<dbReference type="Proteomes" id="UP000257039">
    <property type="component" value="Unassembled WGS sequence"/>
</dbReference>
<comment type="subcellular location">
    <subcellularLocation>
        <location evidence="2">Cell inner membrane</location>
        <topology evidence="2">Single-pass membrane protein</topology>
        <orientation evidence="2">Periplasmic side</orientation>
    </subcellularLocation>
</comment>
<accession>A0A4V1INS9</accession>
<keyword evidence="11 16" id="KW-0472">Membrane</keyword>
<dbReference type="SUPFAM" id="SSF158855">
    <property type="entry name" value="Lipase chaperone-like"/>
    <property type="match status" value="1"/>
</dbReference>
<evidence type="ECO:0000313" key="18">
    <source>
        <dbReference type="Proteomes" id="UP000257039"/>
    </source>
</evidence>
<dbReference type="GO" id="GO:0005886">
    <property type="term" value="C:plasma membrane"/>
    <property type="evidence" value="ECO:0007669"/>
    <property type="project" value="UniProtKB-SubCell"/>
</dbReference>
<dbReference type="GO" id="GO:0051082">
    <property type="term" value="F:unfolded protein binding"/>
    <property type="evidence" value="ECO:0007669"/>
    <property type="project" value="InterPro"/>
</dbReference>
<evidence type="ECO:0000256" key="1">
    <source>
        <dbReference type="ARBA" id="ARBA00003280"/>
    </source>
</evidence>
<keyword evidence="6" id="KW-0997">Cell inner membrane</keyword>
<evidence type="ECO:0000256" key="9">
    <source>
        <dbReference type="ARBA" id="ARBA00022989"/>
    </source>
</evidence>
<comment type="caution">
    <text evidence="17">The sequence shown here is derived from an EMBL/GenBank/DDBJ whole genome shotgun (WGS) entry which is preliminary data.</text>
</comment>
<dbReference type="GO" id="GO:0006457">
    <property type="term" value="P:protein folding"/>
    <property type="evidence" value="ECO:0007669"/>
    <property type="project" value="InterPro"/>
</dbReference>
<name>A0A4V1INS9_9GAMM</name>
<keyword evidence="9 16" id="KW-1133">Transmembrane helix</keyword>
<keyword evidence="10" id="KW-0443">Lipid metabolism</keyword>
<keyword evidence="18" id="KW-1185">Reference proteome</keyword>
<evidence type="ECO:0000256" key="3">
    <source>
        <dbReference type="ARBA" id="ARBA00010358"/>
    </source>
</evidence>
<dbReference type="RefSeq" id="WP_094787868.1">
    <property type="nucleotide sequence ID" value="NZ_NDXW01000001.1"/>
</dbReference>
<evidence type="ECO:0000313" key="17">
    <source>
        <dbReference type="EMBL" id="RDH44791.1"/>
    </source>
</evidence>
<evidence type="ECO:0000256" key="11">
    <source>
        <dbReference type="ARBA" id="ARBA00023136"/>
    </source>
</evidence>
<evidence type="ECO:0000256" key="4">
    <source>
        <dbReference type="ARBA" id="ARBA00019692"/>
    </source>
</evidence>
<evidence type="ECO:0000256" key="7">
    <source>
        <dbReference type="ARBA" id="ARBA00022692"/>
    </source>
</evidence>
<sequence>MAVNRQRSFLISGLVSFTIVIIAYVVVMFFPVTSETRNQPLTSKTHQYEKTFLASSEPELIQVDAEAKVHQVKAELPEYLLDTSVDGGLPVDSQGQLVVSREIRDLFDYFLSVQGIEPFDQSVNRLKQYIRLQLNSPAVEQALALLEQYLAYKKALVDLESTISDQGDYLGVKAQSTYDVSNLNNRLTVLNELRHEHFSASDTEAFFGREIRYDRYTLARIMIIQNEELSKEQQKAALSALNASLTEDDRALFLVADPVSKKAEIHALAASEASTNQALSAEFGNAAVERLSQLEQMRLNWQQRVSHYQQSLNRIMESSMAVEDKGQAVETLLQQSFSENEQLRVKALVTHP</sequence>
<evidence type="ECO:0000256" key="2">
    <source>
        <dbReference type="ARBA" id="ARBA00004383"/>
    </source>
</evidence>
<dbReference type="AlphaFoldDB" id="A0A4V1INS9"/>